<protein>
    <submittedName>
        <fullName evidence="5">Winged helix-turn-helix transcriptional regulator</fullName>
    </submittedName>
</protein>
<gene>
    <name evidence="5" type="ORF">ACFFGT_28210</name>
</gene>
<dbReference type="PANTHER" id="PTHR33204">
    <property type="entry name" value="TRANSCRIPTIONAL REGULATOR, MARR FAMILY"/>
    <property type="match status" value="1"/>
</dbReference>
<dbReference type="Pfam" id="PF01638">
    <property type="entry name" value="HxlR"/>
    <property type="match status" value="1"/>
</dbReference>
<dbReference type="Proteomes" id="UP001589828">
    <property type="component" value="Unassembled WGS sequence"/>
</dbReference>
<keyword evidence="2" id="KW-0238">DNA-binding</keyword>
<organism evidence="5 6">
    <name type="scientific">Mucilaginibacter angelicae</name>
    <dbReference type="NCBI Taxonomy" id="869718"/>
    <lineage>
        <taxon>Bacteria</taxon>
        <taxon>Pseudomonadati</taxon>
        <taxon>Bacteroidota</taxon>
        <taxon>Sphingobacteriia</taxon>
        <taxon>Sphingobacteriales</taxon>
        <taxon>Sphingobacteriaceae</taxon>
        <taxon>Mucilaginibacter</taxon>
    </lineage>
</organism>
<dbReference type="EMBL" id="JBHLTS010000077">
    <property type="protein sequence ID" value="MFC0518131.1"/>
    <property type="molecule type" value="Genomic_DNA"/>
</dbReference>
<keyword evidence="3" id="KW-0804">Transcription</keyword>
<feature type="domain" description="HTH hxlR-type" evidence="4">
    <location>
        <begin position="1"/>
        <end position="93"/>
    </location>
</feature>
<evidence type="ECO:0000313" key="6">
    <source>
        <dbReference type="Proteomes" id="UP001589828"/>
    </source>
</evidence>
<accession>A0ABV6LFC4</accession>
<dbReference type="InterPro" id="IPR002577">
    <property type="entry name" value="HTH_HxlR"/>
</dbReference>
<evidence type="ECO:0000313" key="5">
    <source>
        <dbReference type="EMBL" id="MFC0518131.1"/>
    </source>
</evidence>
<comment type="caution">
    <text evidence="5">The sequence shown here is derived from an EMBL/GenBank/DDBJ whole genome shotgun (WGS) entry which is preliminary data.</text>
</comment>
<evidence type="ECO:0000256" key="3">
    <source>
        <dbReference type="ARBA" id="ARBA00023163"/>
    </source>
</evidence>
<dbReference type="InterPro" id="IPR036388">
    <property type="entry name" value="WH-like_DNA-bd_sf"/>
</dbReference>
<keyword evidence="1" id="KW-0805">Transcription regulation</keyword>
<dbReference type="PANTHER" id="PTHR33204:SF29">
    <property type="entry name" value="TRANSCRIPTIONAL REGULATOR"/>
    <property type="match status" value="1"/>
</dbReference>
<proteinExistence type="predicted"/>
<evidence type="ECO:0000256" key="2">
    <source>
        <dbReference type="ARBA" id="ARBA00023125"/>
    </source>
</evidence>
<dbReference type="InterPro" id="IPR036390">
    <property type="entry name" value="WH_DNA-bd_sf"/>
</dbReference>
<reference evidence="5 6" key="1">
    <citation type="submission" date="2024-09" db="EMBL/GenBank/DDBJ databases">
        <authorList>
            <person name="Sun Q."/>
            <person name="Mori K."/>
        </authorList>
    </citation>
    <scope>NUCLEOTIDE SEQUENCE [LARGE SCALE GENOMIC DNA]</scope>
    <source>
        <strain evidence="5 6">NCAIM B.02415</strain>
    </source>
</reference>
<sequence length="93" mass="10683">MNKIGGTWKILVIYAISKKLNRFSKLQKALPLISKQMLVTQLRELEEDGILKRTVFAEVPPRVEYELTEQGLSLMPVINVMQEWGLKDLALNN</sequence>
<dbReference type="PROSITE" id="PS51118">
    <property type="entry name" value="HTH_HXLR"/>
    <property type="match status" value="1"/>
</dbReference>
<evidence type="ECO:0000256" key="1">
    <source>
        <dbReference type="ARBA" id="ARBA00023015"/>
    </source>
</evidence>
<dbReference type="Gene3D" id="1.10.10.10">
    <property type="entry name" value="Winged helix-like DNA-binding domain superfamily/Winged helix DNA-binding domain"/>
    <property type="match status" value="1"/>
</dbReference>
<evidence type="ECO:0000259" key="4">
    <source>
        <dbReference type="PROSITE" id="PS51118"/>
    </source>
</evidence>
<dbReference type="SUPFAM" id="SSF46785">
    <property type="entry name" value="Winged helix' DNA-binding domain"/>
    <property type="match status" value="1"/>
</dbReference>
<keyword evidence="6" id="KW-1185">Reference proteome</keyword>
<name>A0ABV6LFC4_9SPHI</name>